<dbReference type="AlphaFoldDB" id="A0A150L894"/>
<dbReference type="EMBL" id="CP066701">
    <property type="protein sequence ID" value="QQX24595.1"/>
    <property type="molecule type" value="Genomic_DNA"/>
</dbReference>
<evidence type="ECO:0000313" key="4">
    <source>
        <dbReference type="Proteomes" id="UP000595512"/>
    </source>
</evidence>
<dbReference type="EMBL" id="LQYN01000031">
    <property type="protein sequence ID" value="KYD08537.1"/>
    <property type="molecule type" value="Genomic_DNA"/>
</dbReference>
<organism evidence="1 3">
    <name type="scientific">Heyndrickxia sporothermodurans</name>
    <dbReference type="NCBI Taxonomy" id="46224"/>
    <lineage>
        <taxon>Bacteria</taxon>
        <taxon>Bacillati</taxon>
        <taxon>Bacillota</taxon>
        <taxon>Bacilli</taxon>
        <taxon>Bacillales</taxon>
        <taxon>Bacillaceae</taxon>
        <taxon>Heyndrickxia</taxon>
    </lineage>
</organism>
<accession>A0A150L894</accession>
<gene>
    <name evidence="1" type="ORF">B4102_2814</name>
    <name evidence="2" type="ORF">JGZ69_17710</name>
</gene>
<dbReference type="RefSeq" id="WP_066229838.1">
    <property type="nucleotide sequence ID" value="NZ_CP066701.1"/>
</dbReference>
<keyword evidence="3" id="KW-1185">Reference proteome</keyword>
<evidence type="ECO:0000313" key="3">
    <source>
        <dbReference type="Proteomes" id="UP000075666"/>
    </source>
</evidence>
<dbReference type="KEGG" id="hspo:JGZ69_17710"/>
<dbReference type="STRING" id="46224.B4102_2814"/>
<dbReference type="Proteomes" id="UP000075666">
    <property type="component" value="Unassembled WGS sequence"/>
</dbReference>
<dbReference type="PATRIC" id="fig|46224.3.peg.2384"/>
<dbReference type="OrthoDB" id="2382008at2"/>
<reference evidence="1 3" key="1">
    <citation type="submission" date="2016-01" db="EMBL/GenBank/DDBJ databases">
        <title>Genome Sequences of Twelve Sporeforming Bacillus Species Isolated from Foods.</title>
        <authorList>
            <person name="Berendsen E.M."/>
            <person name="Wells-Bennik M.H."/>
            <person name="Krawcyk A.O."/>
            <person name="De Jong A."/>
            <person name="Holsappel S."/>
            <person name="Eijlander R.T."/>
            <person name="Kuipers O.P."/>
        </authorList>
    </citation>
    <scope>NUCLEOTIDE SEQUENCE [LARGE SCALE GENOMIC DNA]</scope>
    <source>
        <strain evidence="1 3">B4102</strain>
    </source>
</reference>
<name>A0A150L894_9BACI</name>
<sequence>MHGPYCCPNCKTNRTRFNIIQQVPQAVKMDPKTGEIIEDYGNHSSDLFHISYKGPEYRVQCGACGLVEDEMTFLKFGENIK</sequence>
<evidence type="ECO:0000313" key="1">
    <source>
        <dbReference type="EMBL" id="KYD08537.1"/>
    </source>
</evidence>
<evidence type="ECO:0000313" key="2">
    <source>
        <dbReference type="EMBL" id="QQX24595.1"/>
    </source>
</evidence>
<proteinExistence type="predicted"/>
<dbReference type="Proteomes" id="UP000595512">
    <property type="component" value="Chromosome"/>
</dbReference>
<reference evidence="2 4" key="2">
    <citation type="submission" date="2020-12" db="EMBL/GenBank/DDBJ databases">
        <title>Taxonomic evaluation of the Bacillus sporothermodurans group of bacteria based on whole genome sequences.</title>
        <authorList>
            <person name="Fiedler G."/>
            <person name="Herbstmann A.-D."/>
            <person name="Doll E."/>
            <person name="Wenning M."/>
            <person name="Brinks E."/>
            <person name="Kabisch J."/>
            <person name="Breitenwieser F."/>
            <person name="Lappann M."/>
            <person name="Boehnlein C."/>
            <person name="Franz C."/>
        </authorList>
    </citation>
    <scope>NUCLEOTIDE SEQUENCE [LARGE SCALE GENOMIC DNA]</scope>
    <source>
        <strain evidence="2 4">DSM 10599</strain>
    </source>
</reference>
<protein>
    <submittedName>
        <fullName evidence="2">DNA alkylation repair protein</fullName>
    </submittedName>
</protein>